<reference evidence="2" key="1">
    <citation type="journal article" date="2017" name="Nature">
        <title>The sunflower genome provides insights into oil metabolism, flowering and Asterid evolution.</title>
        <authorList>
            <person name="Badouin H."/>
            <person name="Gouzy J."/>
            <person name="Grassa C.J."/>
            <person name="Murat F."/>
            <person name="Staton S.E."/>
            <person name="Cottret L."/>
            <person name="Lelandais-Briere C."/>
            <person name="Owens G.L."/>
            <person name="Carrere S."/>
            <person name="Mayjonade B."/>
            <person name="Legrand L."/>
            <person name="Gill N."/>
            <person name="Kane N.C."/>
            <person name="Bowers J.E."/>
            <person name="Hubner S."/>
            <person name="Bellec A."/>
            <person name="Berard A."/>
            <person name="Berges H."/>
            <person name="Blanchet N."/>
            <person name="Boniface M.C."/>
            <person name="Brunel D."/>
            <person name="Catrice O."/>
            <person name="Chaidir N."/>
            <person name="Claudel C."/>
            <person name="Donnadieu C."/>
            <person name="Faraut T."/>
            <person name="Fievet G."/>
            <person name="Helmstetter N."/>
            <person name="King M."/>
            <person name="Knapp S.J."/>
            <person name="Lai Z."/>
            <person name="Le Paslier M.C."/>
            <person name="Lippi Y."/>
            <person name="Lorenzon L."/>
            <person name="Mandel J.R."/>
            <person name="Marage G."/>
            <person name="Marchand G."/>
            <person name="Marquand E."/>
            <person name="Bret-Mestries E."/>
            <person name="Morien E."/>
            <person name="Nambeesan S."/>
            <person name="Nguyen T."/>
            <person name="Pegot-Espagnet P."/>
            <person name="Pouilly N."/>
            <person name="Raftis F."/>
            <person name="Sallet E."/>
            <person name="Schiex T."/>
            <person name="Thomas J."/>
            <person name="Vandecasteele C."/>
            <person name="Vares D."/>
            <person name="Vear F."/>
            <person name="Vautrin S."/>
            <person name="Crespi M."/>
            <person name="Mangin B."/>
            <person name="Burke J.M."/>
            <person name="Salse J."/>
            <person name="Munos S."/>
            <person name="Vincourt P."/>
            <person name="Rieseberg L.H."/>
            <person name="Langlade N.B."/>
        </authorList>
    </citation>
    <scope>NUCLEOTIDE SEQUENCE</scope>
    <source>
        <tissue evidence="2">Leaves</tissue>
    </source>
</reference>
<evidence type="ECO:0000313" key="2">
    <source>
        <dbReference type="EMBL" id="KAF5790430.1"/>
    </source>
</evidence>
<evidence type="ECO:0000256" key="1">
    <source>
        <dbReference type="SAM" id="SignalP"/>
    </source>
</evidence>
<evidence type="ECO:0000313" key="3">
    <source>
        <dbReference type="Proteomes" id="UP000215914"/>
    </source>
</evidence>
<dbReference type="EMBL" id="MNCJ02000324">
    <property type="protein sequence ID" value="KAF5790430.1"/>
    <property type="molecule type" value="Genomic_DNA"/>
</dbReference>
<accession>A0A9K3N8B0</accession>
<comment type="caution">
    <text evidence="2">The sequence shown here is derived from an EMBL/GenBank/DDBJ whole genome shotgun (WGS) entry which is preliminary data.</text>
</comment>
<dbReference type="Gramene" id="mRNA:HanXRQr2_Chr09g0383151">
    <property type="protein sequence ID" value="mRNA:HanXRQr2_Chr09g0383151"/>
    <property type="gene ID" value="HanXRQr2_Chr09g0383151"/>
</dbReference>
<feature type="chain" id="PRO_5039887776" evidence="1">
    <location>
        <begin position="17"/>
        <end position="45"/>
    </location>
</feature>
<name>A0A9K3N8B0_HELAN</name>
<organism evidence="2 3">
    <name type="scientific">Helianthus annuus</name>
    <name type="common">Common sunflower</name>
    <dbReference type="NCBI Taxonomy" id="4232"/>
    <lineage>
        <taxon>Eukaryota</taxon>
        <taxon>Viridiplantae</taxon>
        <taxon>Streptophyta</taxon>
        <taxon>Embryophyta</taxon>
        <taxon>Tracheophyta</taxon>
        <taxon>Spermatophyta</taxon>
        <taxon>Magnoliopsida</taxon>
        <taxon>eudicotyledons</taxon>
        <taxon>Gunneridae</taxon>
        <taxon>Pentapetalae</taxon>
        <taxon>asterids</taxon>
        <taxon>campanulids</taxon>
        <taxon>Asterales</taxon>
        <taxon>Asteraceae</taxon>
        <taxon>Asteroideae</taxon>
        <taxon>Heliantheae alliance</taxon>
        <taxon>Heliantheae</taxon>
        <taxon>Helianthus</taxon>
    </lineage>
</organism>
<reference evidence="2" key="2">
    <citation type="submission" date="2020-06" db="EMBL/GenBank/DDBJ databases">
        <title>Helianthus annuus Genome sequencing and assembly Release 2.</title>
        <authorList>
            <person name="Gouzy J."/>
            <person name="Langlade N."/>
            <person name="Munos S."/>
        </authorList>
    </citation>
    <scope>NUCLEOTIDE SEQUENCE</scope>
    <source>
        <tissue evidence="2">Leaves</tissue>
    </source>
</reference>
<dbReference type="Proteomes" id="UP000215914">
    <property type="component" value="Unassembled WGS sequence"/>
</dbReference>
<dbReference type="AlphaFoldDB" id="A0A9K3N8B0"/>
<feature type="signal peptide" evidence="1">
    <location>
        <begin position="1"/>
        <end position="16"/>
    </location>
</feature>
<gene>
    <name evidence="2" type="ORF">HanXRQr2_Chr09g0383151</name>
</gene>
<keyword evidence="1" id="KW-0732">Signal</keyword>
<protein>
    <submittedName>
        <fullName evidence="2">Uncharacterized protein</fullName>
    </submittedName>
</protein>
<proteinExistence type="predicted"/>
<sequence length="45" mass="4889">MSVMIWYIFTLTKSAGYVCCGGAHGLNSGSSFRVSLLSLRLYIAN</sequence>
<keyword evidence="3" id="KW-1185">Reference proteome</keyword>